<keyword evidence="3" id="KW-1185">Reference proteome</keyword>
<feature type="transmembrane region" description="Helical" evidence="1">
    <location>
        <begin position="6"/>
        <end position="28"/>
    </location>
</feature>
<proteinExistence type="predicted"/>
<dbReference type="InterPro" id="IPR021133">
    <property type="entry name" value="HEAT_type_2"/>
</dbReference>
<dbReference type="EMBL" id="JADZSC010000001">
    <property type="protein sequence ID" value="MBH0228756.1"/>
    <property type="molecule type" value="Genomic_DNA"/>
</dbReference>
<gene>
    <name evidence="2" type="ORF">H0267_00905</name>
</gene>
<dbReference type="InterPro" id="IPR011989">
    <property type="entry name" value="ARM-like"/>
</dbReference>
<name>A0A931HSP5_9BACI</name>
<evidence type="ECO:0000313" key="2">
    <source>
        <dbReference type="EMBL" id="MBH0228756.1"/>
    </source>
</evidence>
<dbReference type="AlphaFoldDB" id="A0A931HSP5"/>
<keyword evidence="1" id="KW-1133">Transmembrane helix</keyword>
<comment type="caution">
    <text evidence="2">The sequence shown here is derived from an EMBL/GenBank/DDBJ whole genome shotgun (WGS) entry which is preliminary data.</text>
</comment>
<dbReference type="RefSeq" id="WP_197315404.1">
    <property type="nucleotide sequence ID" value="NZ_JADZSC010000001.1"/>
</dbReference>
<dbReference type="Gene3D" id="1.25.10.10">
    <property type="entry name" value="Leucine-rich Repeat Variant"/>
    <property type="match status" value="2"/>
</dbReference>
<evidence type="ECO:0000256" key="1">
    <source>
        <dbReference type="SAM" id="Phobius"/>
    </source>
</evidence>
<dbReference type="PROSITE" id="PS50077">
    <property type="entry name" value="HEAT_REPEAT"/>
    <property type="match status" value="1"/>
</dbReference>
<dbReference type="SUPFAM" id="SSF48371">
    <property type="entry name" value="ARM repeat"/>
    <property type="match status" value="1"/>
</dbReference>
<evidence type="ECO:0000313" key="3">
    <source>
        <dbReference type="Proteomes" id="UP000614490"/>
    </source>
</evidence>
<organism evidence="2 3">
    <name type="scientific">Halobacillus yeomjeoni</name>
    <dbReference type="NCBI Taxonomy" id="311194"/>
    <lineage>
        <taxon>Bacteria</taxon>
        <taxon>Bacillati</taxon>
        <taxon>Bacillota</taxon>
        <taxon>Bacilli</taxon>
        <taxon>Bacillales</taxon>
        <taxon>Bacillaceae</taxon>
        <taxon>Halobacillus</taxon>
    </lineage>
</organism>
<reference evidence="2 3" key="1">
    <citation type="journal article" date="2005" name="Int. J. Syst. Evol. Microbiol.">
        <title>Halobacillus yeomjeoni sp. nov., isolated from a marine solar saltern in Korea.</title>
        <authorList>
            <person name="Yoon J.H."/>
            <person name="Kang S.J."/>
            <person name="Lee C.H."/>
            <person name="Oh H.W."/>
            <person name="Oh T.K."/>
        </authorList>
    </citation>
    <scope>NUCLEOTIDE SEQUENCE [LARGE SCALE GENOMIC DNA]</scope>
    <source>
        <strain evidence="2 3">KCTC 3957</strain>
    </source>
</reference>
<accession>A0A931HSP5</accession>
<keyword evidence="1" id="KW-0812">Transmembrane</keyword>
<sequence>MVITVYFILFFAIFFSLVIIGLFFYLLTKKIMLRNRAKKMQEFHAKVYPLVIRYITTGYDRPVFLISSSAKWQRQVIKEIAIQIAGVINSEKEIERLNIVIEDFGVVKEVETMLKDKRWWIVSAGVNEATELHLKQFVPIIKQHLYTEEYDLRRSVVRALCEMGESIEVLNYMVIHENELPHKVIVHIGDMLVSTGSDDPTLIDYIVQHFHQVSPELQGVFLEIIGKRKAMNQLPLLTTLLRREEKEIRLKAMRAIGDIGMILEPEAIFDFLFSSSWEERVLAIYVIQSCKLEQAIPELVNHSIQDKNWWVRVRAAETLYAFGEKGRKELKDVADTHEDIFAKDIANKVLQEKHLRGS</sequence>
<keyword evidence="1" id="KW-0472">Membrane</keyword>
<dbReference type="Proteomes" id="UP000614490">
    <property type="component" value="Unassembled WGS sequence"/>
</dbReference>
<dbReference type="InterPro" id="IPR016024">
    <property type="entry name" value="ARM-type_fold"/>
</dbReference>
<protein>
    <submittedName>
        <fullName evidence="2">HEAT repeat domain-containing protein</fullName>
    </submittedName>
</protein>